<feature type="domain" description="GIY-YIG" evidence="14">
    <location>
        <begin position="45"/>
        <end position="127"/>
    </location>
</feature>
<name>A0A830HJY0_9CHLO</name>
<organism evidence="15 16">
    <name type="scientific">Pycnococcus provasolii</name>
    <dbReference type="NCBI Taxonomy" id="41880"/>
    <lineage>
        <taxon>Eukaryota</taxon>
        <taxon>Viridiplantae</taxon>
        <taxon>Chlorophyta</taxon>
        <taxon>Pseudoscourfieldiophyceae</taxon>
        <taxon>Pseudoscourfieldiales</taxon>
        <taxon>Pycnococcaceae</taxon>
        <taxon>Pycnococcus</taxon>
    </lineage>
</organism>
<dbReference type="OrthoDB" id="24645at2759"/>
<gene>
    <name evidence="15" type="ORF">PPROV_000641800</name>
</gene>
<dbReference type="GO" id="GO:0033557">
    <property type="term" value="C:Slx1-Slx4 complex"/>
    <property type="evidence" value="ECO:0007669"/>
    <property type="project" value="UniProtKB-UniRule"/>
</dbReference>
<evidence type="ECO:0000256" key="2">
    <source>
        <dbReference type="ARBA" id="ARBA00022759"/>
    </source>
</evidence>
<dbReference type="InterPro" id="IPR011011">
    <property type="entry name" value="Znf_FYVE_PHD"/>
</dbReference>
<keyword evidence="7 10" id="KW-0233">DNA recombination</keyword>
<sequence length="356" mass="37894">MAGGPPQKRKSKIVRVSAAQRAPQSDELSLARPPGSSSVNANATCFFATYLLVSRSTVRSGRTYVGFTVNPPRRLRQHNGEIISGAYRTKSGRPWDMVMIVHGFPSQVQALQFEWAWQNPQRSKIARRALEPCKLKTRDLTGVNGKYRVVFALMAEPPFAHYPLNVQFLSSVHQQAASGAVATQVRNGGNELPAHMSISVGGMDDVAELVAAARKGAALDANDDDDDERGDDDEPTCDDDEGAGAGAGAGGGTAAPEISDVETANTSCTTTTTTTTTARPSVCAICTTELSYGTKRVACPSCGARYHAACLASMQVPRSDRLLPSEALCPSCNATHAWGMCVHAGRQANKRGRNVQ</sequence>
<dbReference type="CDD" id="cd16448">
    <property type="entry name" value="RING-H2"/>
    <property type="match status" value="1"/>
</dbReference>
<evidence type="ECO:0000256" key="3">
    <source>
        <dbReference type="ARBA" id="ARBA00022763"/>
    </source>
</evidence>
<dbReference type="GO" id="GO:0000724">
    <property type="term" value="P:double-strand break repair via homologous recombination"/>
    <property type="evidence" value="ECO:0007669"/>
    <property type="project" value="TreeGrafter"/>
</dbReference>
<comment type="subunit">
    <text evidence="10">Forms a heterodimer with a member of the SLX4 family.</text>
</comment>
<evidence type="ECO:0000256" key="7">
    <source>
        <dbReference type="ARBA" id="ARBA00023172"/>
    </source>
</evidence>
<comment type="caution">
    <text evidence="15">The sequence shown here is derived from an EMBL/GenBank/DDBJ whole genome shotgun (WGS) entry which is preliminary data.</text>
</comment>
<accession>A0A830HJY0</accession>
<dbReference type="PANTHER" id="PTHR20208">
    <property type="entry name" value="STRUCTURE-SPECIFIC ENDONUCLEASE SUBUNIT SLX1"/>
    <property type="match status" value="1"/>
</dbReference>
<dbReference type="InterPro" id="IPR027520">
    <property type="entry name" value="Slx1"/>
</dbReference>
<feature type="domain" description="RING-type" evidence="13">
    <location>
        <begin position="283"/>
        <end position="333"/>
    </location>
</feature>
<evidence type="ECO:0000256" key="9">
    <source>
        <dbReference type="ARBA" id="ARBA00023242"/>
    </source>
</evidence>
<dbReference type="GO" id="GO:0008270">
    <property type="term" value="F:zinc ion binding"/>
    <property type="evidence" value="ECO:0007669"/>
    <property type="project" value="UniProtKB-KW"/>
</dbReference>
<comment type="cofactor">
    <cofactor evidence="10">
        <name>a divalent metal cation</name>
        <dbReference type="ChEBI" id="CHEBI:60240"/>
    </cofactor>
</comment>
<evidence type="ECO:0000256" key="10">
    <source>
        <dbReference type="HAMAP-Rule" id="MF_03100"/>
    </source>
</evidence>
<dbReference type="HAMAP" id="MF_03100">
    <property type="entry name" value="Endonuc_su_Slx1"/>
    <property type="match status" value="1"/>
</dbReference>
<comment type="caution">
    <text evidence="10">Lacks conserved residue(s) required for the propagation of feature annotation.</text>
</comment>
<keyword evidence="4 11" id="KW-0479">Metal-binding</keyword>
<evidence type="ECO:0000313" key="16">
    <source>
        <dbReference type="Proteomes" id="UP000660262"/>
    </source>
</evidence>
<keyword evidence="3 10" id="KW-0227">DNA damage</keyword>
<evidence type="ECO:0000256" key="12">
    <source>
        <dbReference type="SAM" id="MobiDB-lite"/>
    </source>
</evidence>
<keyword evidence="5 10" id="KW-0378">Hydrolase</keyword>
<keyword evidence="1 10" id="KW-0540">Nuclease</keyword>
<evidence type="ECO:0000259" key="14">
    <source>
        <dbReference type="PROSITE" id="PS50164"/>
    </source>
</evidence>
<dbReference type="InterPro" id="IPR035901">
    <property type="entry name" value="GIY-YIG_endonuc_sf"/>
</dbReference>
<dbReference type="InterPro" id="IPR048749">
    <property type="entry name" value="SLX1_C"/>
</dbReference>
<dbReference type="Pfam" id="PF01541">
    <property type="entry name" value="GIY-YIG"/>
    <property type="match status" value="1"/>
</dbReference>
<comment type="similarity">
    <text evidence="10">Belongs to the SLX1 family.</text>
</comment>
<keyword evidence="16" id="KW-1185">Reference proteome</keyword>
<evidence type="ECO:0000256" key="8">
    <source>
        <dbReference type="ARBA" id="ARBA00023204"/>
    </source>
</evidence>
<dbReference type="InterPro" id="IPR050381">
    <property type="entry name" value="SLX1_endonuclease"/>
</dbReference>
<dbReference type="CDD" id="cd10455">
    <property type="entry name" value="GIY-YIG_SLX1"/>
    <property type="match status" value="1"/>
</dbReference>
<reference evidence="15" key="1">
    <citation type="submission" date="2020-10" db="EMBL/GenBank/DDBJ databases">
        <title>Unveiling of a novel bifunctional photoreceptor, Dualchrome1, isolated from a cosmopolitan green alga.</title>
        <authorList>
            <person name="Suzuki S."/>
            <person name="Kawachi M."/>
        </authorList>
    </citation>
    <scope>NUCLEOTIDE SEQUENCE</scope>
    <source>
        <strain evidence="15">NIES 2893</strain>
    </source>
</reference>
<feature type="region of interest" description="Disordered" evidence="12">
    <location>
        <begin position="217"/>
        <end position="274"/>
    </location>
</feature>
<evidence type="ECO:0000256" key="4">
    <source>
        <dbReference type="ARBA" id="ARBA00022771"/>
    </source>
</evidence>
<keyword evidence="6" id="KW-0862">Zinc</keyword>
<evidence type="ECO:0000256" key="11">
    <source>
        <dbReference type="PROSITE-ProRule" id="PRU00175"/>
    </source>
</evidence>
<dbReference type="InterPro" id="IPR013083">
    <property type="entry name" value="Znf_RING/FYVE/PHD"/>
</dbReference>
<feature type="compositionally biased region" description="Acidic residues" evidence="12">
    <location>
        <begin position="221"/>
        <end position="242"/>
    </location>
</feature>
<evidence type="ECO:0000256" key="5">
    <source>
        <dbReference type="ARBA" id="ARBA00022801"/>
    </source>
</evidence>
<dbReference type="GO" id="GO:0008821">
    <property type="term" value="F:crossover junction DNA endonuclease activity"/>
    <property type="evidence" value="ECO:0007669"/>
    <property type="project" value="TreeGrafter"/>
</dbReference>
<protein>
    <recommendedName>
        <fullName evidence="10">Structure-specific endonuclease subunit SLX1 homolog</fullName>
        <ecNumber evidence="10">3.1.-.-</ecNumber>
    </recommendedName>
</protein>
<keyword evidence="4 11" id="KW-0863">Zinc-finger</keyword>
<dbReference type="Gene3D" id="3.40.1440.10">
    <property type="entry name" value="GIY-YIG endonuclease"/>
    <property type="match status" value="1"/>
</dbReference>
<evidence type="ECO:0000256" key="6">
    <source>
        <dbReference type="ARBA" id="ARBA00022833"/>
    </source>
</evidence>
<dbReference type="PROSITE" id="PS50089">
    <property type="entry name" value="ZF_RING_2"/>
    <property type="match status" value="1"/>
</dbReference>
<feature type="region of interest" description="Disordered" evidence="12">
    <location>
        <begin position="1"/>
        <end position="37"/>
    </location>
</feature>
<keyword evidence="9 10" id="KW-0539">Nucleus</keyword>
<keyword evidence="8 10" id="KW-0234">DNA repair</keyword>
<dbReference type="Proteomes" id="UP000660262">
    <property type="component" value="Unassembled WGS sequence"/>
</dbReference>
<dbReference type="Gene3D" id="3.30.40.10">
    <property type="entry name" value="Zinc/RING finger domain, C3HC4 (zinc finger)"/>
    <property type="match status" value="1"/>
</dbReference>
<comment type="function">
    <text evidence="10">Catalytic subunit of a heterodimeric structure-specific endonuclease that resolves DNA secondary structures generated during DNA repair and recombination. Has endonuclease activity towards branched DNA substrates, introducing single-strand cuts in duplex DNA close to junctions with ss-DNA.</text>
</comment>
<dbReference type="SUPFAM" id="SSF57903">
    <property type="entry name" value="FYVE/PHD zinc finger"/>
    <property type="match status" value="1"/>
</dbReference>
<comment type="subcellular location">
    <subcellularLocation>
        <location evidence="10">Nucleus</location>
    </subcellularLocation>
</comment>
<dbReference type="Pfam" id="PF21202">
    <property type="entry name" value="SLX1_C"/>
    <property type="match status" value="1"/>
</dbReference>
<evidence type="ECO:0000259" key="13">
    <source>
        <dbReference type="PROSITE" id="PS50089"/>
    </source>
</evidence>
<dbReference type="InterPro" id="IPR000305">
    <property type="entry name" value="GIY-YIG_endonuc"/>
</dbReference>
<dbReference type="EMBL" id="BNJQ01000017">
    <property type="protein sequence ID" value="GHP07676.1"/>
    <property type="molecule type" value="Genomic_DNA"/>
</dbReference>
<dbReference type="GO" id="GO:0017108">
    <property type="term" value="F:5'-flap endonuclease activity"/>
    <property type="evidence" value="ECO:0007669"/>
    <property type="project" value="InterPro"/>
</dbReference>
<dbReference type="PROSITE" id="PS50164">
    <property type="entry name" value="GIY_YIG"/>
    <property type="match status" value="1"/>
</dbReference>
<proteinExistence type="inferred from homology"/>
<feature type="compositionally biased region" description="Gly residues" evidence="12">
    <location>
        <begin position="243"/>
        <end position="253"/>
    </location>
</feature>
<dbReference type="PANTHER" id="PTHR20208:SF10">
    <property type="entry name" value="STRUCTURE-SPECIFIC ENDONUCLEASE SUBUNIT SLX1"/>
    <property type="match status" value="1"/>
</dbReference>
<evidence type="ECO:0000256" key="1">
    <source>
        <dbReference type="ARBA" id="ARBA00022722"/>
    </source>
</evidence>
<dbReference type="InterPro" id="IPR001841">
    <property type="entry name" value="Znf_RING"/>
</dbReference>
<evidence type="ECO:0000313" key="15">
    <source>
        <dbReference type="EMBL" id="GHP07676.1"/>
    </source>
</evidence>
<keyword evidence="2 10" id="KW-0255">Endonuclease</keyword>
<dbReference type="AlphaFoldDB" id="A0A830HJY0"/>
<dbReference type="EC" id="3.1.-.-" evidence="10"/>